<sequence>MNTQAHNLLPLRSLWKRLTTVLASCLIALLLSSATMAQEPGENLTAEDVQQRIDTAEKPMYTPFVELYLLEETKALRKEMMNTRAELIEKVVDKELSVADKTMSYATDTVTYFFYLIAGATSILVVIGWNSIRDMRNQLTSLAEKRVNELVVEYEKRLEFIEDQLRQKSDIIHQNQAEIERTNEVHSLWLKASQETSQQNKISAYDTILDLRPDDVEALSYKADAVLEMQEPLWAISLCQRALKLAPENGHAHYQLACAYAEIGRWDDAVTTLQKAINISEAYKDDASVDPSFEQLRDHDSFRKLIFTDDGDQPDA</sequence>
<accession>A6EYI8</accession>
<feature type="coiled-coil region" evidence="2">
    <location>
        <begin position="144"/>
        <end position="171"/>
    </location>
</feature>
<gene>
    <name evidence="5" type="ORF">MDG893_04007</name>
</gene>
<evidence type="ECO:0000313" key="5">
    <source>
        <dbReference type="EMBL" id="EDM48321.1"/>
    </source>
</evidence>
<evidence type="ECO:0000256" key="1">
    <source>
        <dbReference type="PROSITE-ProRule" id="PRU00339"/>
    </source>
</evidence>
<comment type="caution">
    <text evidence="5">The sequence shown here is derived from an EMBL/GenBank/DDBJ whole genome shotgun (WGS) entry which is preliminary data.</text>
</comment>
<protein>
    <submittedName>
        <fullName evidence="5">Uncharacterized protein</fullName>
    </submittedName>
</protein>
<name>A6EYI8_9GAMM</name>
<keyword evidence="6" id="KW-1185">Reference proteome</keyword>
<proteinExistence type="predicted"/>
<dbReference type="InterPro" id="IPR019734">
    <property type="entry name" value="TPR_rpt"/>
</dbReference>
<feature type="chain" id="PRO_5002692559" evidence="4">
    <location>
        <begin position="38"/>
        <end position="316"/>
    </location>
</feature>
<dbReference type="SMART" id="SM00028">
    <property type="entry name" value="TPR"/>
    <property type="match status" value="2"/>
</dbReference>
<dbReference type="eggNOG" id="COG4783">
    <property type="taxonomic scope" value="Bacteria"/>
</dbReference>
<dbReference type="Pfam" id="PF14559">
    <property type="entry name" value="TPR_19"/>
    <property type="match status" value="1"/>
</dbReference>
<dbReference type="SUPFAM" id="SSF48452">
    <property type="entry name" value="TPR-like"/>
    <property type="match status" value="1"/>
</dbReference>
<organism evidence="5 6">
    <name type="scientific">Marinobacter algicola DG893</name>
    <dbReference type="NCBI Taxonomy" id="443152"/>
    <lineage>
        <taxon>Bacteria</taxon>
        <taxon>Pseudomonadati</taxon>
        <taxon>Pseudomonadota</taxon>
        <taxon>Gammaproteobacteria</taxon>
        <taxon>Pseudomonadales</taxon>
        <taxon>Marinobacteraceae</taxon>
        <taxon>Marinobacter</taxon>
    </lineage>
</organism>
<dbReference type="InterPro" id="IPR011990">
    <property type="entry name" value="TPR-like_helical_dom_sf"/>
</dbReference>
<dbReference type="AlphaFoldDB" id="A6EYI8"/>
<keyword evidence="3" id="KW-0812">Transmembrane</keyword>
<keyword evidence="4" id="KW-0732">Signal</keyword>
<reference evidence="5 6" key="1">
    <citation type="submission" date="2007-06" db="EMBL/GenBank/DDBJ databases">
        <authorList>
            <person name="Green D."/>
            <person name="Ferriera S."/>
            <person name="Johnson J."/>
            <person name="Kravitz S."/>
            <person name="Beeson K."/>
            <person name="Sutton G."/>
            <person name="Rogers Y.-H."/>
            <person name="Friedman R."/>
            <person name="Frazier M."/>
            <person name="Venter J.C."/>
        </authorList>
    </citation>
    <scope>NUCLEOTIDE SEQUENCE [LARGE SCALE GENOMIC DNA]</scope>
    <source>
        <strain evidence="5 6">DG893</strain>
    </source>
</reference>
<feature type="transmembrane region" description="Helical" evidence="3">
    <location>
        <begin position="112"/>
        <end position="132"/>
    </location>
</feature>
<dbReference type="Proteomes" id="UP000005856">
    <property type="component" value="Unassembled WGS sequence"/>
</dbReference>
<keyword evidence="3" id="KW-0472">Membrane</keyword>
<evidence type="ECO:0000313" key="6">
    <source>
        <dbReference type="Proteomes" id="UP000005856"/>
    </source>
</evidence>
<dbReference type="STRING" id="443152.MDG893_04007"/>
<keyword evidence="2" id="KW-0175">Coiled coil</keyword>
<keyword evidence="3" id="KW-1133">Transmembrane helix</keyword>
<feature type="signal peptide" evidence="4">
    <location>
        <begin position="1"/>
        <end position="37"/>
    </location>
</feature>
<evidence type="ECO:0000256" key="2">
    <source>
        <dbReference type="SAM" id="Coils"/>
    </source>
</evidence>
<feature type="repeat" description="TPR" evidence="1">
    <location>
        <begin position="250"/>
        <end position="283"/>
    </location>
</feature>
<dbReference type="PROSITE" id="PS50005">
    <property type="entry name" value="TPR"/>
    <property type="match status" value="1"/>
</dbReference>
<dbReference type="EMBL" id="ABCP01000007">
    <property type="protein sequence ID" value="EDM48321.1"/>
    <property type="molecule type" value="Genomic_DNA"/>
</dbReference>
<keyword evidence="1" id="KW-0802">TPR repeat</keyword>
<evidence type="ECO:0000256" key="3">
    <source>
        <dbReference type="SAM" id="Phobius"/>
    </source>
</evidence>
<dbReference type="NCBIfam" id="NF047558">
    <property type="entry name" value="TPR_END_plus"/>
    <property type="match status" value="1"/>
</dbReference>
<evidence type="ECO:0000256" key="4">
    <source>
        <dbReference type="SAM" id="SignalP"/>
    </source>
</evidence>
<dbReference type="Gene3D" id="1.25.40.10">
    <property type="entry name" value="Tetratricopeptide repeat domain"/>
    <property type="match status" value="1"/>
</dbReference>